<keyword evidence="3" id="KW-1133">Transmembrane helix</keyword>
<feature type="domain" description="Band 7" evidence="4">
    <location>
        <begin position="51"/>
        <end position="223"/>
    </location>
</feature>
<sequence length="232" mass="25968">MQTSKLHCYRSLISSVVIMPPQLQPERRSNMNRIVAPLLLLAILVVLIAGGTFYQVDETEQVIVTQFGEPTRAPVTTPGLKMKVPFIQTVRRFDKRVIEWDGLPGQIPTLDKRFIVLDTTARWRIADPLRFLQSVGDERSAQSRLDDLINSAARDVVSSHLLIQTVRTFARELPLDEPDEGSDEQRAAPGSKPDTVTPPTAQDVAPEERLGRDRLTELMVKRAKANLPNLGI</sequence>
<keyword evidence="3" id="KW-0812">Transmembrane</keyword>
<comment type="subcellular location">
    <subcellularLocation>
        <location evidence="1">Membrane</location>
        <topology evidence="1">Single-pass membrane protein</topology>
    </subcellularLocation>
</comment>
<dbReference type="AlphaFoldDB" id="A0A938B295"/>
<evidence type="ECO:0000256" key="3">
    <source>
        <dbReference type="SAM" id="Phobius"/>
    </source>
</evidence>
<dbReference type="SMART" id="SM00244">
    <property type="entry name" value="PHB"/>
    <property type="match status" value="1"/>
</dbReference>
<accession>A0A938B295</accession>
<gene>
    <name evidence="5" type="ORF">FJZ47_18850</name>
</gene>
<feature type="non-terminal residue" evidence="5">
    <location>
        <position position="232"/>
    </location>
</feature>
<dbReference type="InterPro" id="IPR001107">
    <property type="entry name" value="Band_7"/>
</dbReference>
<evidence type="ECO:0000313" key="5">
    <source>
        <dbReference type="EMBL" id="MBM3225837.1"/>
    </source>
</evidence>
<comment type="caution">
    <text evidence="5">The sequence shown here is derived from an EMBL/GenBank/DDBJ whole genome shotgun (WGS) entry which is preliminary data.</text>
</comment>
<dbReference type="Proteomes" id="UP000712673">
    <property type="component" value="Unassembled WGS sequence"/>
</dbReference>
<evidence type="ECO:0000256" key="2">
    <source>
        <dbReference type="SAM" id="MobiDB-lite"/>
    </source>
</evidence>
<dbReference type="Gene3D" id="3.30.479.30">
    <property type="entry name" value="Band 7 domain"/>
    <property type="match status" value="1"/>
</dbReference>
<dbReference type="PANTHER" id="PTHR42911:SF1">
    <property type="entry name" value="MODULATOR OF FTSH PROTEASE HFLC"/>
    <property type="match status" value="1"/>
</dbReference>
<feature type="compositionally biased region" description="Basic and acidic residues" evidence="2">
    <location>
        <begin position="206"/>
        <end position="215"/>
    </location>
</feature>
<evidence type="ECO:0000313" key="6">
    <source>
        <dbReference type="Proteomes" id="UP000712673"/>
    </source>
</evidence>
<dbReference type="InterPro" id="IPR036013">
    <property type="entry name" value="Band_7/SPFH_dom_sf"/>
</dbReference>
<proteinExistence type="predicted"/>
<dbReference type="EMBL" id="VGLS01000701">
    <property type="protein sequence ID" value="MBM3225837.1"/>
    <property type="molecule type" value="Genomic_DNA"/>
</dbReference>
<keyword evidence="3" id="KW-0472">Membrane</keyword>
<organism evidence="5 6">
    <name type="scientific">Tectimicrobiota bacterium</name>
    <dbReference type="NCBI Taxonomy" id="2528274"/>
    <lineage>
        <taxon>Bacteria</taxon>
        <taxon>Pseudomonadati</taxon>
        <taxon>Nitrospinota/Tectimicrobiota group</taxon>
        <taxon>Candidatus Tectimicrobiota</taxon>
    </lineage>
</organism>
<evidence type="ECO:0000256" key="1">
    <source>
        <dbReference type="ARBA" id="ARBA00004167"/>
    </source>
</evidence>
<dbReference type="SUPFAM" id="SSF117892">
    <property type="entry name" value="Band 7/SPFH domain"/>
    <property type="match status" value="1"/>
</dbReference>
<dbReference type="GO" id="GO:0016020">
    <property type="term" value="C:membrane"/>
    <property type="evidence" value="ECO:0007669"/>
    <property type="project" value="UniProtKB-SubCell"/>
</dbReference>
<evidence type="ECO:0000259" key="4">
    <source>
        <dbReference type="SMART" id="SM00244"/>
    </source>
</evidence>
<protein>
    <recommendedName>
        <fullName evidence="4">Band 7 domain-containing protein</fullName>
    </recommendedName>
</protein>
<feature type="transmembrane region" description="Helical" evidence="3">
    <location>
        <begin position="34"/>
        <end position="54"/>
    </location>
</feature>
<feature type="region of interest" description="Disordered" evidence="2">
    <location>
        <begin position="175"/>
        <end position="215"/>
    </location>
</feature>
<dbReference type="Pfam" id="PF01145">
    <property type="entry name" value="Band_7"/>
    <property type="match status" value="1"/>
</dbReference>
<reference evidence="5" key="1">
    <citation type="submission" date="2019-03" db="EMBL/GenBank/DDBJ databases">
        <title>Lake Tanganyika Metagenome-Assembled Genomes (MAGs).</title>
        <authorList>
            <person name="Tran P."/>
        </authorList>
    </citation>
    <scope>NUCLEOTIDE SEQUENCE</scope>
    <source>
        <strain evidence="5">K_DeepCast_65m_m2_066</strain>
    </source>
</reference>
<dbReference type="PANTHER" id="PTHR42911">
    <property type="entry name" value="MODULATOR OF FTSH PROTEASE HFLC"/>
    <property type="match status" value="1"/>
</dbReference>
<name>A0A938B295_UNCTE</name>